<dbReference type="Gene3D" id="3.40.50.150">
    <property type="entry name" value="Vaccinia Virus protein VP39"/>
    <property type="match status" value="1"/>
</dbReference>
<dbReference type="GO" id="GO:0008757">
    <property type="term" value="F:S-adenosylmethionine-dependent methyltransferase activity"/>
    <property type="evidence" value="ECO:0007669"/>
    <property type="project" value="InterPro"/>
</dbReference>
<gene>
    <name evidence="2" type="ORF">B5M42_02650</name>
</gene>
<comment type="caution">
    <text evidence="2">The sequence shown here is derived from an EMBL/GenBank/DDBJ whole genome shotgun (WGS) entry which is preliminary data.</text>
</comment>
<protein>
    <recommendedName>
        <fullName evidence="1">Methyltransferase type 11 domain-containing protein</fullName>
    </recommendedName>
</protein>
<dbReference type="Proteomes" id="UP000298246">
    <property type="component" value="Unassembled WGS sequence"/>
</dbReference>
<evidence type="ECO:0000259" key="1">
    <source>
        <dbReference type="Pfam" id="PF08241"/>
    </source>
</evidence>
<dbReference type="SUPFAM" id="SSF53335">
    <property type="entry name" value="S-adenosyl-L-methionine-dependent methyltransferases"/>
    <property type="match status" value="1"/>
</dbReference>
<reference evidence="2 3" key="1">
    <citation type="submission" date="2017-03" db="EMBL/GenBank/DDBJ databases">
        <title>Isolation of Levoglucosan Utilizing Bacteria.</title>
        <authorList>
            <person name="Arya A.S."/>
        </authorList>
    </citation>
    <scope>NUCLEOTIDE SEQUENCE [LARGE SCALE GENOMIC DNA]</scope>
    <source>
        <strain evidence="2 3">MEC069</strain>
    </source>
</reference>
<dbReference type="InterPro" id="IPR013216">
    <property type="entry name" value="Methyltransf_11"/>
</dbReference>
<organism evidence="2 3">
    <name type="scientific">Paenibacillus athensensis</name>
    <dbReference type="NCBI Taxonomy" id="1967502"/>
    <lineage>
        <taxon>Bacteria</taxon>
        <taxon>Bacillati</taxon>
        <taxon>Bacillota</taxon>
        <taxon>Bacilli</taxon>
        <taxon>Bacillales</taxon>
        <taxon>Paenibacillaceae</taxon>
        <taxon>Paenibacillus</taxon>
    </lineage>
</organism>
<dbReference type="RefSeq" id="WP_134749438.1">
    <property type="nucleotide sequence ID" value="NZ_MYFO02000004.1"/>
</dbReference>
<dbReference type="OrthoDB" id="9787807at2"/>
<evidence type="ECO:0000313" key="2">
    <source>
        <dbReference type="EMBL" id="TFE91362.1"/>
    </source>
</evidence>
<proteinExistence type="predicted"/>
<sequence length="238" mass="27117">MQESRFYEQIGVAMTSRSYEEYVRMFSLDGGLAAGSRVLDVAGGAASFTADAQRRGLRAEAADPLYAMTPEAIERHGRDEIEAVAAKMDKLRGVYNWEYYGSVERHKAGRVASLEQFLGHYRSGDASGTYSAAALPDLPYEAGRFDHVFCSHFLFLYEQQFDYAFHEAALRELLRVCKPGGEVRVYPLLNFRTEEYSRMEELLAMLRASGAEAERRRAQLPFLPNSEFYLYIRKQNEK</sequence>
<evidence type="ECO:0000313" key="3">
    <source>
        <dbReference type="Proteomes" id="UP000298246"/>
    </source>
</evidence>
<dbReference type="InterPro" id="IPR029063">
    <property type="entry name" value="SAM-dependent_MTases_sf"/>
</dbReference>
<feature type="domain" description="Methyltransferase type 11" evidence="1">
    <location>
        <begin position="130"/>
        <end position="183"/>
    </location>
</feature>
<dbReference type="Pfam" id="PF08241">
    <property type="entry name" value="Methyltransf_11"/>
    <property type="match status" value="1"/>
</dbReference>
<name>A0A4Y8QA69_9BACL</name>
<dbReference type="EMBL" id="MYFO01000002">
    <property type="protein sequence ID" value="TFE91362.1"/>
    <property type="molecule type" value="Genomic_DNA"/>
</dbReference>
<keyword evidence="3" id="KW-1185">Reference proteome</keyword>
<dbReference type="AlphaFoldDB" id="A0A4Y8QA69"/>
<accession>A0A4Y8QA69</accession>